<organism evidence="6 7">
    <name type="scientific">Candidatus Sphingobacterium stercoripullorum</name>
    <dbReference type="NCBI Taxonomy" id="2838759"/>
    <lineage>
        <taxon>Bacteria</taxon>
        <taxon>Pseudomonadati</taxon>
        <taxon>Bacteroidota</taxon>
        <taxon>Sphingobacteriia</taxon>
        <taxon>Sphingobacteriales</taxon>
        <taxon>Sphingobacteriaceae</taxon>
        <taxon>Sphingobacterium</taxon>
    </lineage>
</organism>
<evidence type="ECO:0000256" key="3">
    <source>
        <dbReference type="ARBA" id="ARBA00022827"/>
    </source>
</evidence>
<evidence type="ECO:0000256" key="1">
    <source>
        <dbReference type="ARBA" id="ARBA00009347"/>
    </source>
</evidence>
<proteinExistence type="inferred from homology"/>
<dbReference type="InterPro" id="IPR009075">
    <property type="entry name" value="AcylCo_DH/oxidase_C"/>
</dbReference>
<reference evidence="6" key="2">
    <citation type="submission" date="2021-04" db="EMBL/GenBank/DDBJ databases">
        <authorList>
            <person name="Gilroy R."/>
        </authorList>
    </citation>
    <scope>NUCLEOTIDE SEQUENCE</scope>
    <source>
        <strain evidence="6">1719</strain>
    </source>
</reference>
<name>A0A9D1WAP1_9SPHI</name>
<dbReference type="PANTHER" id="PTHR48083:SF31">
    <property type="entry name" value="ACYL-COA DEHYDROGENASE FADE10-RELATED"/>
    <property type="match status" value="1"/>
</dbReference>
<dbReference type="AlphaFoldDB" id="A0A9D1WAP1"/>
<dbReference type="PANTHER" id="PTHR48083">
    <property type="entry name" value="MEDIUM-CHAIN SPECIFIC ACYL-COA DEHYDROGENASE, MITOCHONDRIAL-RELATED"/>
    <property type="match status" value="1"/>
</dbReference>
<evidence type="ECO:0000313" key="6">
    <source>
        <dbReference type="EMBL" id="HIX55437.1"/>
    </source>
</evidence>
<accession>A0A9D1WAP1</accession>
<feature type="non-terminal residue" evidence="6">
    <location>
        <position position="1"/>
    </location>
</feature>
<dbReference type="Proteomes" id="UP000824156">
    <property type="component" value="Unassembled WGS sequence"/>
</dbReference>
<keyword evidence="3" id="KW-0274">FAD</keyword>
<dbReference type="SUPFAM" id="SSF47203">
    <property type="entry name" value="Acyl-CoA dehydrogenase C-terminal domain-like"/>
    <property type="match status" value="1"/>
</dbReference>
<gene>
    <name evidence="6" type="ORF">H9853_10445</name>
</gene>
<dbReference type="Gene3D" id="1.20.140.10">
    <property type="entry name" value="Butyryl-CoA Dehydrogenase, subunit A, domain 3"/>
    <property type="match status" value="1"/>
</dbReference>
<comment type="similarity">
    <text evidence="1">Belongs to the acyl-CoA dehydrogenase family.</text>
</comment>
<dbReference type="InterPro" id="IPR046373">
    <property type="entry name" value="Acyl-CoA_Oxase/DH_mid-dom_sf"/>
</dbReference>
<evidence type="ECO:0000256" key="2">
    <source>
        <dbReference type="ARBA" id="ARBA00022630"/>
    </source>
</evidence>
<dbReference type="EMBL" id="DXEZ01000293">
    <property type="protein sequence ID" value="HIX55437.1"/>
    <property type="molecule type" value="Genomic_DNA"/>
</dbReference>
<dbReference type="Pfam" id="PF00441">
    <property type="entry name" value="Acyl-CoA_dh_1"/>
    <property type="match status" value="1"/>
</dbReference>
<dbReference type="InterPro" id="IPR009100">
    <property type="entry name" value="AcylCoA_DH/oxidase_NM_dom_sf"/>
</dbReference>
<dbReference type="GO" id="GO:0003995">
    <property type="term" value="F:acyl-CoA dehydrogenase activity"/>
    <property type="evidence" value="ECO:0007669"/>
    <property type="project" value="TreeGrafter"/>
</dbReference>
<keyword evidence="2" id="KW-0285">Flavoprotein</keyword>
<reference evidence="6" key="1">
    <citation type="journal article" date="2021" name="PeerJ">
        <title>Extensive microbial diversity within the chicken gut microbiome revealed by metagenomics and culture.</title>
        <authorList>
            <person name="Gilroy R."/>
            <person name="Ravi A."/>
            <person name="Getino M."/>
            <person name="Pursley I."/>
            <person name="Horton D.L."/>
            <person name="Alikhan N.F."/>
            <person name="Baker D."/>
            <person name="Gharbi K."/>
            <person name="Hall N."/>
            <person name="Watson M."/>
            <person name="Adriaenssens E.M."/>
            <person name="Foster-Nyarko E."/>
            <person name="Jarju S."/>
            <person name="Secka A."/>
            <person name="Antonio M."/>
            <person name="Oren A."/>
            <person name="Chaudhuri R.R."/>
            <person name="La Ragione R."/>
            <person name="Hildebrand F."/>
            <person name="Pallen M.J."/>
        </authorList>
    </citation>
    <scope>NUCLEOTIDE SEQUENCE</scope>
    <source>
        <strain evidence="6">1719</strain>
    </source>
</reference>
<dbReference type="GO" id="GO:0005737">
    <property type="term" value="C:cytoplasm"/>
    <property type="evidence" value="ECO:0007669"/>
    <property type="project" value="TreeGrafter"/>
</dbReference>
<comment type="caution">
    <text evidence="6">The sequence shown here is derived from an EMBL/GenBank/DDBJ whole genome shotgun (WGS) entry which is preliminary data.</text>
</comment>
<feature type="domain" description="Acyl-CoA dehydrogenase/oxidase C-terminal" evidence="5">
    <location>
        <begin position="92"/>
        <end position="241"/>
    </location>
</feature>
<evidence type="ECO:0000256" key="4">
    <source>
        <dbReference type="ARBA" id="ARBA00023002"/>
    </source>
</evidence>
<dbReference type="SUPFAM" id="SSF56645">
    <property type="entry name" value="Acyl-CoA dehydrogenase NM domain-like"/>
    <property type="match status" value="1"/>
</dbReference>
<protein>
    <submittedName>
        <fullName evidence="6">Acyl-CoA/acyl-ACP dehydrogenase</fullName>
    </submittedName>
</protein>
<dbReference type="GO" id="GO:0033539">
    <property type="term" value="P:fatty acid beta-oxidation using acyl-CoA dehydrogenase"/>
    <property type="evidence" value="ECO:0007669"/>
    <property type="project" value="TreeGrafter"/>
</dbReference>
<dbReference type="InterPro" id="IPR036250">
    <property type="entry name" value="AcylCo_DH-like_C"/>
</dbReference>
<evidence type="ECO:0000259" key="5">
    <source>
        <dbReference type="Pfam" id="PF00441"/>
    </source>
</evidence>
<evidence type="ECO:0000313" key="7">
    <source>
        <dbReference type="Proteomes" id="UP000824156"/>
    </source>
</evidence>
<keyword evidence="4" id="KW-0560">Oxidoreductase</keyword>
<dbReference type="InterPro" id="IPR050741">
    <property type="entry name" value="Acyl-CoA_dehydrogenase"/>
</dbReference>
<sequence>LEDDKYKIKGQKHWQGLSGAADYWLVTARKRNDKGDLIRDIDFFVTENSIQEQHIPLVDRYNNLGLYAIPYGVNEIDIEVPVNQKLIPESIGIKLMLDTLHRSRLQFPGMGMGFLKRLLDETLKHTKNRKVSGLRLNELDSVRYQLSRVEAAYTICSGMCFHSSQVSSIDNNLASSAIDANSVKALVTDLMQESAQIALQLSGANGYRLDHYAGRAVVDSRPFQIFEGSNEMLYSQVAEGVLKVMKRAKQTNLLEFLKTYPLTEIAADRFSLSININIDCSLKQRDLVVIGKILARIICLQFVLNMNAKGFNQGLVDITAEHMQMDVSMLIGQFTNRVKTDPLLEYQENADWITAL</sequence>
<dbReference type="Gene3D" id="2.40.110.10">
    <property type="entry name" value="Butyryl-CoA Dehydrogenase, subunit A, domain 2"/>
    <property type="match status" value="1"/>
</dbReference>